<comment type="similarity">
    <text evidence="4">Belongs to the class-I pyridoxal-phosphate-dependent aminotransferase family.</text>
</comment>
<dbReference type="Gene3D" id="3.40.640.10">
    <property type="entry name" value="Type I PLP-dependent aspartate aminotransferase-like (Major domain)"/>
    <property type="match status" value="1"/>
</dbReference>
<evidence type="ECO:0000259" key="5">
    <source>
        <dbReference type="Pfam" id="PF00155"/>
    </source>
</evidence>
<organism evidence="6 7">
    <name type="scientific">Candidatus Caccoplasma intestinavium</name>
    <dbReference type="NCBI Taxonomy" id="2840716"/>
    <lineage>
        <taxon>Bacteria</taxon>
        <taxon>Pseudomonadati</taxon>
        <taxon>Bacteroidota</taxon>
        <taxon>Bacteroidia</taxon>
        <taxon>Bacteroidales</taxon>
        <taxon>Bacteroidaceae</taxon>
        <taxon>Bacteroidaceae incertae sedis</taxon>
        <taxon>Candidatus Caccoplasma</taxon>
    </lineage>
</organism>
<dbReference type="GO" id="GO:0030170">
    <property type="term" value="F:pyridoxal phosphate binding"/>
    <property type="evidence" value="ECO:0007669"/>
    <property type="project" value="InterPro"/>
</dbReference>
<feature type="domain" description="Aminotransferase class I/classII large" evidence="5">
    <location>
        <begin position="40"/>
        <end position="388"/>
    </location>
</feature>
<comment type="cofactor">
    <cofactor evidence="1 4">
        <name>pyridoxal 5'-phosphate</name>
        <dbReference type="ChEBI" id="CHEBI:597326"/>
    </cofactor>
</comment>
<evidence type="ECO:0000313" key="6">
    <source>
        <dbReference type="EMBL" id="HIT39613.1"/>
    </source>
</evidence>
<dbReference type="GO" id="GO:0008483">
    <property type="term" value="F:transaminase activity"/>
    <property type="evidence" value="ECO:0007669"/>
    <property type="project" value="UniProtKB-KW"/>
</dbReference>
<protein>
    <recommendedName>
        <fullName evidence="4">Aminotransferase</fullName>
        <ecNumber evidence="4">2.6.1.-</ecNumber>
    </recommendedName>
</protein>
<evidence type="ECO:0000256" key="3">
    <source>
        <dbReference type="ARBA" id="ARBA00022679"/>
    </source>
</evidence>
<reference evidence="6" key="1">
    <citation type="submission" date="2020-10" db="EMBL/GenBank/DDBJ databases">
        <authorList>
            <person name="Gilroy R."/>
        </authorList>
    </citation>
    <scope>NUCLEOTIDE SEQUENCE</scope>
    <source>
        <strain evidence="6">21143</strain>
    </source>
</reference>
<dbReference type="Pfam" id="PF00155">
    <property type="entry name" value="Aminotran_1_2"/>
    <property type="match status" value="1"/>
</dbReference>
<dbReference type="PANTHER" id="PTHR42832:SF3">
    <property type="entry name" value="L-GLUTAMINE--4-(METHYLSULFANYL)-2-OXOBUTANOATE AMINOTRANSFERASE"/>
    <property type="match status" value="1"/>
</dbReference>
<dbReference type="InterPro" id="IPR004838">
    <property type="entry name" value="NHTrfase_class1_PyrdxlP-BS"/>
</dbReference>
<dbReference type="EC" id="2.6.1.-" evidence="4"/>
<dbReference type="EMBL" id="DVKT01000047">
    <property type="protein sequence ID" value="HIT39613.1"/>
    <property type="molecule type" value="Genomic_DNA"/>
</dbReference>
<evidence type="ECO:0000256" key="2">
    <source>
        <dbReference type="ARBA" id="ARBA00022576"/>
    </source>
</evidence>
<evidence type="ECO:0000313" key="7">
    <source>
        <dbReference type="Proteomes" id="UP000886722"/>
    </source>
</evidence>
<evidence type="ECO:0000256" key="1">
    <source>
        <dbReference type="ARBA" id="ARBA00001933"/>
    </source>
</evidence>
<dbReference type="Proteomes" id="UP000886722">
    <property type="component" value="Unassembled WGS sequence"/>
</dbReference>
<dbReference type="InterPro" id="IPR015422">
    <property type="entry name" value="PyrdxlP-dep_Trfase_small"/>
</dbReference>
<dbReference type="CDD" id="cd00609">
    <property type="entry name" value="AAT_like"/>
    <property type="match status" value="1"/>
</dbReference>
<dbReference type="AlphaFoldDB" id="A0A9D1KCN1"/>
<dbReference type="InterPro" id="IPR015424">
    <property type="entry name" value="PyrdxlP-dep_Trfase"/>
</dbReference>
<keyword evidence="3 4" id="KW-0808">Transferase</keyword>
<name>A0A9D1KCN1_9BACT</name>
<evidence type="ECO:0000256" key="4">
    <source>
        <dbReference type="RuleBase" id="RU000481"/>
    </source>
</evidence>
<gene>
    <name evidence="6" type="ORF">IAD06_06205</name>
</gene>
<dbReference type="PANTHER" id="PTHR42832">
    <property type="entry name" value="AMINO ACID AMINOTRANSFERASE"/>
    <property type="match status" value="1"/>
</dbReference>
<comment type="caution">
    <text evidence="6">The sequence shown here is derived from an EMBL/GenBank/DDBJ whole genome shotgun (WGS) entry which is preliminary data.</text>
</comment>
<dbReference type="InterPro" id="IPR004839">
    <property type="entry name" value="Aminotransferase_I/II_large"/>
</dbReference>
<accession>A0A9D1KCN1</accession>
<dbReference type="Gene3D" id="3.90.1150.10">
    <property type="entry name" value="Aspartate Aminotransferase, domain 1"/>
    <property type="match status" value="1"/>
</dbReference>
<dbReference type="SUPFAM" id="SSF53383">
    <property type="entry name" value="PLP-dependent transferases"/>
    <property type="match status" value="1"/>
</dbReference>
<dbReference type="InterPro" id="IPR050881">
    <property type="entry name" value="LL-DAP_aminotransferase"/>
</dbReference>
<dbReference type="PROSITE" id="PS00105">
    <property type="entry name" value="AA_TRANSFER_CLASS_1"/>
    <property type="match status" value="1"/>
</dbReference>
<keyword evidence="2 4" id="KW-0032">Aminotransferase</keyword>
<sequence>MPNQKTTYNITPANRVNQISEYYFSKKLKEVADMNARGLNVISLGIGSPDRPPHPETIETLCRESRKDNTHGYQPYVGIPELRQAFAEWYKKWYGVNLNPTNEIQPLIGSKEGILHISLAFLNPGDGVLVPNPGYPTYTSVSRLAEARILPYELREENNWQPDFESLEKTDLSGVKLMWVNYPHMPTGAQASRELFEKLVDFGRRHNIIIVNDNPYSFILNDTPLSLLSIPEAKEICIEMNSMSKSHNMPGWRIGMLASNAQFVSWILRVKSNIDSGTFRPMQEAAAHALSLPASWYEDNNLIYQERRGIAEKIVEALGCTFDKNQRGMFLWAKIPDNVKDGAELADKVLYEAHVFITPGIIFGSQGERYVRISLCADKIALEESLKRIKNHIRI</sequence>
<reference evidence="6" key="2">
    <citation type="journal article" date="2021" name="PeerJ">
        <title>Extensive microbial diversity within the chicken gut microbiome revealed by metagenomics and culture.</title>
        <authorList>
            <person name="Gilroy R."/>
            <person name="Ravi A."/>
            <person name="Getino M."/>
            <person name="Pursley I."/>
            <person name="Horton D.L."/>
            <person name="Alikhan N.F."/>
            <person name="Baker D."/>
            <person name="Gharbi K."/>
            <person name="Hall N."/>
            <person name="Watson M."/>
            <person name="Adriaenssens E.M."/>
            <person name="Foster-Nyarko E."/>
            <person name="Jarju S."/>
            <person name="Secka A."/>
            <person name="Antonio M."/>
            <person name="Oren A."/>
            <person name="Chaudhuri R.R."/>
            <person name="La Ragione R."/>
            <person name="Hildebrand F."/>
            <person name="Pallen M.J."/>
        </authorList>
    </citation>
    <scope>NUCLEOTIDE SEQUENCE</scope>
    <source>
        <strain evidence="6">21143</strain>
    </source>
</reference>
<proteinExistence type="inferred from homology"/>
<dbReference type="InterPro" id="IPR015421">
    <property type="entry name" value="PyrdxlP-dep_Trfase_major"/>
</dbReference>